<evidence type="ECO:0000313" key="8">
    <source>
        <dbReference type="Proteomes" id="UP000242180"/>
    </source>
</evidence>
<evidence type="ECO:0000256" key="1">
    <source>
        <dbReference type="ARBA" id="ARBA00007905"/>
    </source>
</evidence>
<dbReference type="PROSITE" id="PS00062">
    <property type="entry name" value="ALDOKETO_REDUCTASE_2"/>
    <property type="match status" value="1"/>
</dbReference>
<gene>
    <name evidence="7" type="ORF">BCR43DRAFT_556430</name>
</gene>
<proteinExistence type="inferred from homology"/>
<dbReference type="FunFam" id="3.20.20.100:FF:000007">
    <property type="entry name" value="NAD(P)H-dependent D-xylose reductase xyl1"/>
    <property type="match status" value="1"/>
</dbReference>
<dbReference type="InParanoid" id="A0A1X2HI69"/>
<comment type="caution">
    <text evidence="7">The sequence shown here is derived from an EMBL/GenBank/DDBJ whole genome shotgun (WGS) entry which is preliminary data.</text>
</comment>
<dbReference type="InterPro" id="IPR020471">
    <property type="entry name" value="AKR"/>
</dbReference>
<protein>
    <submittedName>
        <fullName evidence="7">Xylose reductase</fullName>
    </submittedName>
</protein>
<feature type="site" description="Lowers pKa of active site Tyr" evidence="5">
    <location>
        <position position="81"/>
    </location>
</feature>
<dbReference type="PANTHER" id="PTHR11732">
    <property type="entry name" value="ALDO/KETO REDUCTASE"/>
    <property type="match status" value="1"/>
</dbReference>
<evidence type="ECO:0000256" key="3">
    <source>
        <dbReference type="PIRSR" id="PIRSR000097-1"/>
    </source>
</evidence>
<dbReference type="PROSITE" id="PS00063">
    <property type="entry name" value="ALDOKETO_REDUCTASE_3"/>
    <property type="match status" value="1"/>
</dbReference>
<evidence type="ECO:0000259" key="6">
    <source>
        <dbReference type="Pfam" id="PF00248"/>
    </source>
</evidence>
<dbReference type="Gene3D" id="3.20.20.100">
    <property type="entry name" value="NADP-dependent oxidoreductase domain"/>
    <property type="match status" value="1"/>
</dbReference>
<organism evidence="7 8">
    <name type="scientific">Syncephalastrum racemosum</name>
    <name type="common">Filamentous fungus</name>
    <dbReference type="NCBI Taxonomy" id="13706"/>
    <lineage>
        <taxon>Eukaryota</taxon>
        <taxon>Fungi</taxon>
        <taxon>Fungi incertae sedis</taxon>
        <taxon>Mucoromycota</taxon>
        <taxon>Mucoromycotina</taxon>
        <taxon>Mucoromycetes</taxon>
        <taxon>Mucorales</taxon>
        <taxon>Syncephalastraceae</taxon>
        <taxon>Syncephalastrum</taxon>
    </lineage>
</organism>
<dbReference type="InterPro" id="IPR018170">
    <property type="entry name" value="Aldo/ket_reductase_CS"/>
</dbReference>
<sequence>MAPQEYVTLTRTGDKMPLAGFGCWKIDTKDCAETIYNAIKAGYRMIDGAQIYGNEKEVGDGIHKALEEGIVKREELFIVTKLWNTYHHKDNVRAAFDKQLKDLRVDYVDLYLIHFPVPCLYTDVNTTYPPPGWIKPGESKYQYERGSSLQDCWREVEKICEAGLAKNIGVSNYNVQTLLDLLVYCKIQPQVLQIEHHPYLQQKRLVNWVQQQGIAIMAYSSFGPISYLEMTNTAQNAPPLMDHEVIKKIAEKHGKAPGQVLLRWSVQRKIAVIPKSLNPGRMAANIDVFGWQLDEEDFKAIEALDAGLRFNDTMEPAYGVDLPIFD</sequence>
<comment type="similarity">
    <text evidence="1">Belongs to the aldo/keto reductase family.</text>
</comment>
<dbReference type="SUPFAM" id="SSF51430">
    <property type="entry name" value="NAD(P)-linked oxidoreductase"/>
    <property type="match status" value="1"/>
</dbReference>
<feature type="active site" description="Proton donor" evidence="3">
    <location>
        <position position="52"/>
    </location>
</feature>
<dbReference type="Pfam" id="PF00248">
    <property type="entry name" value="Aldo_ket_red"/>
    <property type="match status" value="1"/>
</dbReference>
<dbReference type="OrthoDB" id="416253at2759"/>
<dbReference type="PRINTS" id="PR00069">
    <property type="entry name" value="ALDKETRDTASE"/>
</dbReference>
<reference evidence="7 8" key="1">
    <citation type="submission" date="2016-07" db="EMBL/GenBank/DDBJ databases">
        <title>Pervasive Adenine N6-methylation of Active Genes in Fungi.</title>
        <authorList>
            <consortium name="DOE Joint Genome Institute"/>
            <person name="Mondo S.J."/>
            <person name="Dannebaum R.O."/>
            <person name="Kuo R.C."/>
            <person name="Labutti K."/>
            <person name="Haridas S."/>
            <person name="Kuo A."/>
            <person name="Salamov A."/>
            <person name="Ahrendt S.R."/>
            <person name="Lipzen A."/>
            <person name="Sullivan W."/>
            <person name="Andreopoulos W.B."/>
            <person name="Clum A."/>
            <person name="Lindquist E."/>
            <person name="Daum C."/>
            <person name="Ramamoorthy G.K."/>
            <person name="Gryganskyi A."/>
            <person name="Culley D."/>
            <person name="Magnuson J.K."/>
            <person name="James T.Y."/>
            <person name="O'Malley M.A."/>
            <person name="Stajich J.E."/>
            <person name="Spatafora J.W."/>
            <person name="Visel A."/>
            <person name="Grigoriev I.V."/>
        </authorList>
    </citation>
    <scope>NUCLEOTIDE SEQUENCE [LARGE SCALE GENOMIC DNA]</scope>
    <source>
        <strain evidence="7 8">NRRL 2496</strain>
    </source>
</reference>
<name>A0A1X2HI69_SYNRA</name>
<feature type="binding site" evidence="4">
    <location>
        <position position="114"/>
    </location>
    <ligand>
        <name>substrate</name>
    </ligand>
</feature>
<dbReference type="AlphaFoldDB" id="A0A1X2HI69"/>
<keyword evidence="2" id="KW-0560">Oxidoreductase</keyword>
<evidence type="ECO:0000313" key="7">
    <source>
        <dbReference type="EMBL" id="ORY98712.1"/>
    </source>
</evidence>
<dbReference type="PIRSF" id="PIRSF000097">
    <property type="entry name" value="AKR"/>
    <property type="match status" value="1"/>
</dbReference>
<evidence type="ECO:0000256" key="5">
    <source>
        <dbReference type="PIRSR" id="PIRSR000097-3"/>
    </source>
</evidence>
<accession>A0A1X2HI69</accession>
<evidence type="ECO:0000256" key="4">
    <source>
        <dbReference type="PIRSR" id="PIRSR000097-2"/>
    </source>
</evidence>
<dbReference type="OMA" id="DMYLVHT"/>
<dbReference type="STRING" id="13706.A0A1X2HI69"/>
<feature type="domain" description="NADP-dependent oxidoreductase" evidence="6">
    <location>
        <begin position="24"/>
        <end position="305"/>
    </location>
</feature>
<evidence type="ECO:0000256" key="2">
    <source>
        <dbReference type="ARBA" id="ARBA00023002"/>
    </source>
</evidence>
<dbReference type="GO" id="GO:0016491">
    <property type="term" value="F:oxidoreductase activity"/>
    <property type="evidence" value="ECO:0007669"/>
    <property type="project" value="UniProtKB-KW"/>
</dbReference>
<dbReference type="EMBL" id="MCGN01000003">
    <property type="protein sequence ID" value="ORY98712.1"/>
    <property type="molecule type" value="Genomic_DNA"/>
</dbReference>
<dbReference type="Proteomes" id="UP000242180">
    <property type="component" value="Unassembled WGS sequence"/>
</dbReference>
<keyword evidence="8" id="KW-1185">Reference proteome</keyword>
<dbReference type="InterPro" id="IPR023210">
    <property type="entry name" value="NADP_OxRdtase_dom"/>
</dbReference>
<dbReference type="InterPro" id="IPR036812">
    <property type="entry name" value="NAD(P)_OxRdtase_dom_sf"/>
</dbReference>